<feature type="compositionally biased region" description="Acidic residues" evidence="1">
    <location>
        <begin position="79"/>
        <end position="89"/>
    </location>
</feature>
<gene>
    <name evidence="2" type="ORF">C361_00905</name>
</gene>
<feature type="region of interest" description="Disordered" evidence="1">
    <location>
        <begin position="56"/>
        <end position="116"/>
    </location>
</feature>
<protein>
    <submittedName>
        <fullName evidence="2">Uncharacterized protein</fullName>
    </submittedName>
</protein>
<accession>A0A854QLJ8</accession>
<dbReference type="EMBL" id="AMKT01000015">
    <property type="protein sequence ID" value="OXG28349.1"/>
    <property type="molecule type" value="Genomic_DNA"/>
</dbReference>
<evidence type="ECO:0000313" key="2">
    <source>
        <dbReference type="EMBL" id="OXG28349.1"/>
    </source>
</evidence>
<dbReference type="Proteomes" id="UP000199727">
    <property type="component" value="Unassembled WGS sequence"/>
</dbReference>
<evidence type="ECO:0000313" key="3">
    <source>
        <dbReference type="Proteomes" id="UP000199727"/>
    </source>
</evidence>
<organism evidence="2 3">
    <name type="scientific">Cryptococcus neoformans Tu259-1</name>
    <dbReference type="NCBI Taxonomy" id="1230072"/>
    <lineage>
        <taxon>Eukaryota</taxon>
        <taxon>Fungi</taxon>
        <taxon>Dikarya</taxon>
        <taxon>Basidiomycota</taxon>
        <taxon>Agaricomycotina</taxon>
        <taxon>Tremellomycetes</taxon>
        <taxon>Tremellales</taxon>
        <taxon>Cryptococcaceae</taxon>
        <taxon>Cryptococcus</taxon>
        <taxon>Cryptococcus neoformans species complex</taxon>
    </lineage>
</organism>
<proteinExistence type="predicted"/>
<reference evidence="2 3" key="1">
    <citation type="submission" date="2017-06" db="EMBL/GenBank/DDBJ databases">
        <title>Global population genomics of the pathogenic fungus Cryptococcus neoformans var. grubii.</title>
        <authorList>
            <person name="Cuomo C."/>
            <person name="Litvintseva A."/>
            <person name="Chen Y."/>
            <person name="Young S."/>
            <person name="Zeng Q."/>
            <person name="Chapman S."/>
            <person name="Gujja S."/>
            <person name="Saif S."/>
            <person name="Birren B."/>
        </authorList>
    </citation>
    <scope>NUCLEOTIDE SEQUENCE [LARGE SCALE GENOMIC DNA]</scope>
    <source>
        <strain evidence="2 3">Tu259-1</strain>
    </source>
</reference>
<evidence type="ECO:0000256" key="1">
    <source>
        <dbReference type="SAM" id="MobiDB-lite"/>
    </source>
</evidence>
<name>A0A854QLJ8_CRYNE</name>
<dbReference type="AlphaFoldDB" id="A0A854QLJ8"/>
<sequence>MPYPRPSHTIQLVIPHLLTDSQFEMLKDLTFMHFEGTLEAWPISLKIITELYESIPLPAPHPHSHPHPHSIHTPYAPPPEDESPTEEEQQQGRKKKKSETTRIGVSTSKEWDPASEEAVRRIVRNVLIEIMGGGIQVKHG</sequence>
<comment type="caution">
    <text evidence="2">The sequence shown here is derived from an EMBL/GenBank/DDBJ whole genome shotgun (WGS) entry which is preliminary data.</text>
</comment>
<dbReference type="OrthoDB" id="2575515at2759"/>